<dbReference type="Proteomes" id="UP000305517">
    <property type="component" value="Unassembled WGS sequence"/>
</dbReference>
<feature type="signal peptide" evidence="2">
    <location>
        <begin position="1"/>
        <end position="20"/>
    </location>
</feature>
<feature type="region of interest" description="Disordered" evidence="1">
    <location>
        <begin position="110"/>
        <end position="216"/>
    </location>
</feature>
<gene>
    <name evidence="4" type="ORF">FDY95_05120</name>
</gene>
<dbReference type="EMBL" id="VAJM01000002">
    <property type="protein sequence ID" value="TLM95174.1"/>
    <property type="molecule type" value="Genomic_DNA"/>
</dbReference>
<feature type="compositionally biased region" description="Gly residues" evidence="1">
    <location>
        <begin position="189"/>
        <end position="216"/>
    </location>
</feature>
<dbReference type="RefSeq" id="WP_138075648.1">
    <property type="nucleotide sequence ID" value="NZ_VAJM01000002.1"/>
</dbReference>
<feature type="chain" id="PRO_5024457658" evidence="2">
    <location>
        <begin position="21"/>
        <end position="327"/>
    </location>
</feature>
<feature type="compositionally biased region" description="Gly residues" evidence="1">
    <location>
        <begin position="158"/>
        <end position="169"/>
    </location>
</feature>
<keyword evidence="5" id="KW-1185">Reference proteome</keyword>
<evidence type="ECO:0000256" key="2">
    <source>
        <dbReference type="SAM" id="SignalP"/>
    </source>
</evidence>
<keyword evidence="2" id="KW-0732">Signal</keyword>
<evidence type="ECO:0000256" key="1">
    <source>
        <dbReference type="SAM" id="MobiDB-lite"/>
    </source>
</evidence>
<feature type="compositionally biased region" description="Basic and acidic residues" evidence="1">
    <location>
        <begin position="147"/>
        <end position="157"/>
    </location>
</feature>
<feature type="domain" description="DUF4476" evidence="3">
    <location>
        <begin position="232"/>
        <end position="321"/>
    </location>
</feature>
<organism evidence="4 5">
    <name type="scientific">Hymenobacter jeollabukensis</name>
    <dbReference type="NCBI Taxonomy" id="2025313"/>
    <lineage>
        <taxon>Bacteria</taxon>
        <taxon>Pseudomonadati</taxon>
        <taxon>Bacteroidota</taxon>
        <taxon>Cytophagia</taxon>
        <taxon>Cytophagales</taxon>
        <taxon>Hymenobacteraceae</taxon>
        <taxon>Hymenobacter</taxon>
    </lineage>
</organism>
<evidence type="ECO:0000313" key="5">
    <source>
        <dbReference type="Proteomes" id="UP000305517"/>
    </source>
</evidence>
<dbReference type="Pfam" id="PF14771">
    <property type="entry name" value="DUF4476"/>
    <property type="match status" value="1"/>
</dbReference>
<evidence type="ECO:0000313" key="4">
    <source>
        <dbReference type="EMBL" id="TLM95174.1"/>
    </source>
</evidence>
<sequence length="327" mass="35647">MKNILLLGLSLLLTAQVALAIPAGMAVRSERGLPFRLRLDGYRIGGRAGLTDVRFERLAPGQHWAEFQLPANGGVLSFRTRVDLVPGRETRFVLVTRRGYPPVLQRVSEAPLPGWAGGRGPGRPDDYGYQCQPTPFGGPSSWPAPGTRDDWYGRGDEGNYGNGSYGGNAPGQYNQPPQAHGDNYPQPGNSGGYGNGANGNGGYPQPGNNGGSYGNGGYGNGGGYPANQRHLLTAQETEQLVQAVRARSFEDQKVLLARQALADSDIRSEDLRRLLQGFDFDKGKLELAKFAYARVADRQNFYRIYDTFTFDASVREMQQFIEQNRGA</sequence>
<accession>A0A5R8WUU2</accession>
<dbReference type="OrthoDB" id="877750at2"/>
<comment type="caution">
    <text evidence="4">The sequence shown here is derived from an EMBL/GenBank/DDBJ whole genome shotgun (WGS) entry which is preliminary data.</text>
</comment>
<proteinExistence type="predicted"/>
<evidence type="ECO:0000259" key="3">
    <source>
        <dbReference type="Pfam" id="PF14771"/>
    </source>
</evidence>
<dbReference type="AlphaFoldDB" id="A0A5R8WUU2"/>
<dbReference type="InterPro" id="IPR028011">
    <property type="entry name" value="DUF4476"/>
</dbReference>
<reference evidence="4 5" key="1">
    <citation type="submission" date="2019-05" db="EMBL/GenBank/DDBJ databases">
        <title>Hymenobacter edaphi sp. nov., isolated from abandoned arsenic-contaminated farmland soil.</title>
        <authorList>
            <person name="Nie L."/>
        </authorList>
    </citation>
    <scope>NUCLEOTIDE SEQUENCE [LARGE SCALE GENOMIC DNA]</scope>
    <source>
        <strain evidence="4 5">1-3-3-8</strain>
    </source>
</reference>
<name>A0A5R8WUU2_9BACT</name>
<protein>
    <submittedName>
        <fullName evidence="4">DUF4476 domain-containing protein</fullName>
    </submittedName>
</protein>